<keyword evidence="1" id="KW-1133">Transmembrane helix</keyword>
<evidence type="ECO:0000313" key="3">
    <source>
        <dbReference type="EMBL" id="VFK73694.1"/>
    </source>
</evidence>
<gene>
    <name evidence="2" type="ORF">BECKUNK1418G_GA0071005_12612</name>
    <name evidence="3" type="ORF">BECKUNK1418H_GA0071006_12542</name>
</gene>
<keyword evidence="1" id="KW-0812">Transmembrane</keyword>
<dbReference type="EMBL" id="CAADFZ010000261">
    <property type="protein sequence ID" value="VFK68692.1"/>
    <property type="molecule type" value="Genomic_DNA"/>
</dbReference>
<accession>A0A451ARR5</accession>
<dbReference type="EMBL" id="CAADGD010000254">
    <property type="protein sequence ID" value="VFK73694.1"/>
    <property type="molecule type" value="Genomic_DNA"/>
</dbReference>
<proteinExistence type="predicted"/>
<reference evidence="2" key="1">
    <citation type="submission" date="2019-02" db="EMBL/GenBank/DDBJ databases">
        <authorList>
            <person name="Gruber-Vodicka R. H."/>
            <person name="Seah K. B. B."/>
        </authorList>
    </citation>
    <scope>NUCLEOTIDE SEQUENCE</scope>
    <source>
        <strain evidence="3">BECK_BY19</strain>
        <strain evidence="2">BECK_BY8</strain>
    </source>
</reference>
<dbReference type="AlphaFoldDB" id="A0A451ARR5"/>
<name>A0A451ARR5_9GAMM</name>
<sequence length="346" mass="38445">MQERARDFQNKSGWRARWRALLSPWEQARLIWHGLRGRVRWGGFLSFGFLSGLRLLPFVAILIIGVVGVEAYRDQMALQDADTILSGIRGNTYGTLTGEGYRQAWALASATPRGKRAFARRAMVDTAPHRALAEHAGPVFRALFGLDAEGTLRTEILERLWAMEIDSPARIRFFAEFAAWIVRSAPARFPDEIPRLALRLVAAMEKTTDSSQLSWLGRALGGLGANLPPDAARAGALRLTAAMIKTKDARAFTAFAEALGMIRVAKDPSAMDSALDLLQAPMAFDEGNDKTLARLLRYYSRLAGTYRDGEAPGFTDTDAFVAWAREHRPDLDLGRQPRNPFRMGRD</sequence>
<evidence type="ECO:0000313" key="2">
    <source>
        <dbReference type="EMBL" id="VFK68692.1"/>
    </source>
</evidence>
<keyword evidence="1" id="KW-0472">Membrane</keyword>
<feature type="transmembrane region" description="Helical" evidence="1">
    <location>
        <begin position="44"/>
        <end position="69"/>
    </location>
</feature>
<organism evidence="2">
    <name type="scientific">Candidatus Kentrum sp. UNK</name>
    <dbReference type="NCBI Taxonomy" id="2126344"/>
    <lineage>
        <taxon>Bacteria</taxon>
        <taxon>Pseudomonadati</taxon>
        <taxon>Pseudomonadota</taxon>
        <taxon>Gammaproteobacteria</taxon>
        <taxon>Candidatus Kentrum</taxon>
    </lineage>
</organism>
<protein>
    <submittedName>
        <fullName evidence="2">Uncharacterized protein</fullName>
    </submittedName>
</protein>
<evidence type="ECO:0000256" key="1">
    <source>
        <dbReference type="SAM" id="Phobius"/>
    </source>
</evidence>